<keyword evidence="2" id="KW-0560">Oxidoreductase</keyword>
<dbReference type="EMBL" id="QUNI01000007">
    <property type="protein sequence ID" value="REG98119.1"/>
    <property type="molecule type" value="Genomic_DNA"/>
</dbReference>
<accession>A0A3E0ELC2</accession>
<dbReference type="Proteomes" id="UP000257136">
    <property type="component" value="Unassembled WGS sequence"/>
</dbReference>
<feature type="domain" description="Gfo/Idh/MocA-like oxidoreductase N-terminal" evidence="4">
    <location>
        <begin position="52"/>
        <end position="175"/>
    </location>
</feature>
<keyword evidence="3" id="KW-1133">Transmembrane helix</keyword>
<evidence type="ECO:0000313" key="6">
    <source>
        <dbReference type="EMBL" id="REG98119.1"/>
    </source>
</evidence>
<evidence type="ECO:0000256" key="3">
    <source>
        <dbReference type="SAM" id="Phobius"/>
    </source>
</evidence>
<evidence type="ECO:0000259" key="5">
    <source>
        <dbReference type="Pfam" id="PF22725"/>
    </source>
</evidence>
<feature type="transmembrane region" description="Helical" evidence="3">
    <location>
        <begin position="20"/>
        <end position="37"/>
    </location>
</feature>
<dbReference type="SUPFAM" id="SSF51735">
    <property type="entry name" value="NAD(P)-binding Rossmann-fold domains"/>
    <property type="match status" value="1"/>
</dbReference>
<comment type="similarity">
    <text evidence="1">Belongs to the Gfo/Idh/MocA family.</text>
</comment>
<protein>
    <submittedName>
        <fullName evidence="6">Putative dehydrogenase</fullName>
    </submittedName>
</protein>
<dbReference type="Gene3D" id="3.30.360.10">
    <property type="entry name" value="Dihydrodipicolinate Reductase, domain 2"/>
    <property type="match status" value="1"/>
</dbReference>
<dbReference type="Pfam" id="PF22725">
    <property type="entry name" value="GFO_IDH_MocA_C3"/>
    <property type="match status" value="1"/>
</dbReference>
<dbReference type="Gene3D" id="3.40.50.720">
    <property type="entry name" value="NAD(P)-binding Rossmann-like Domain"/>
    <property type="match status" value="1"/>
</dbReference>
<sequence length="391" mass="43675">MNLKVYFMKNISRRSFVNKFGLGVGAAAVMTTLPSYITQSEKIEKLYTGKKLNIALCGLGNYAGMLAAGIEVSEYCNLAGIVTGTPEKAVKWKKQYNIPEKNIYNYQNFDEIANNKDIDLVYVVLPSGLHKEFVIRSAKAGKNVITEKPMAISAADCEEMIKVCNDNNVQLAIGYRLHYEPTHLEIKRLGQEKIFGQVRFIEASLGYQTYDILDKKTIVDKNNKSEWRLNKKLGGGPLMDLGIYCIQASRYVLGEEPIAVTAQFGTVNNKDRFSETEESISWQMEFPSGAVANCNTSCGYNIDRFYASADEGSFELSPALSYGPFVGKTSEKELKFPVINQQKTQLDEICKVLLENKKLPNHITGEEGLKDIKIINAIYKAAQTGKKVFIV</sequence>
<feature type="domain" description="GFO/IDH/MocA-like oxidoreductase" evidence="5">
    <location>
        <begin position="184"/>
        <end position="313"/>
    </location>
</feature>
<dbReference type="PANTHER" id="PTHR22604:SF105">
    <property type="entry name" value="TRANS-1,2-DIHYDROBENZENE-1,2-DIOL DEHYDROGENASE"/>
    <property type="match status" value="1"/>
</dbReference>
<reference evidence="6 7" key="1">
    <citation type="submission" date="2018-08" db="EMBL/GenBank/DDBJ databases">
        <title>Genomic Encyclopedia of Archaeal and Bacterial Type Strains, Phase II (KMG-II): from individual species to whole genera.</title>
        <authorList>
            <person name="Goeker M."/>
        </authorList>
    </citation>
    <scope>NUCLEOTIDE SEQUENCE [LARGE SCALE GENOMIC DNA]</scope>
    <source>
        <strain evidence="6 7">DSM 100880</strain>
    </source>
</reference>
<evidence type="ECO:0000313" key="7">
    <source>
        <dbReference type="Proteomes" id="UP000257136"/>
    </source>
</evidence>
<dbReference type="PRINTS" id="PR01775">
    <property type="entry name" value="GLFROXRDTASE"/>
</dbReference>
<evidence type="ECO:0000256" key="1">
    <source>
        <dbReference type="ARBA" id="ARBA00010928"/>
    </source>
</evidence>
<gene>
    <name evidence="6" type="ORF">C8P67_10742</name>
</gene>
<proteinExistence type="inferred from homology"/>
<dbReference type="Pfam" id="PF01408">
    <property type="entry name" value="GFO_IDH_MocA"/>
    <property type="match status" value="1"/>
</dbReference>
<dbReference type="PANTHER" id="PTHR22604">
    <property type="entry name" value="OXIDOREDUCTASES"/>
    <property type="match status" value="1"/>
</dbReference>
<keyword evidence="3" id="KW-0472">Membrane</keyword>
<dbReference type="AlphaFoldDB" id="A0A3E0ELC2"/>
<organism evidence="6 7">
    <name type="scientific">Flavobacterium aquicola</name>
    <dbReference type="NCBI Taxonomy" id="1682742"/>
    <lineage>
        <taxon>Bacteria</taxon>
        <taxon>Pseudomonadati</taxon>
        <taxon>Bacteroidota</taxon>
        <taxon>Flavobacteriia</taxon>
        <taxon>Flavobacteriales</taxon>
        <taxon>Flavobacteriaceae</taxon>
        <taxon>Flavobacterium</taxon>
    </lineage>
</organism>
<dbReference type="InterPro" id="IPR036291">
    <property type="entry name" value="NAD(P)-bd_dom_sf"/>
</dbReference>
<dbReference type="GO" id="GO:0000166">
    <property type="term" value="F:nucleotide binding"/>
    <property type="evidence" value="ECO:0007669"/>
    <property type="project" value="InterPro"/>
</dbReference>
<dbReference type="InterPro" id="IPR008354">
    <property type="entry name" value="Glc-Fru_OxRdtase_bac"/>
</dbReference>
<evidence type="ECO:0000259" key="4">
    <source>
        <dbReference type="Pfam" id="PF01408"/>
    </source>
</evidence>
<dbReference type="SUPFAM" id="SSF55347">
    <property type="entry name" value="Glyceraldehyde-3-phosphate dehydrogenase-like, C-terminal domain"/>
    <property type="match status" value="1"/>
</dbReference>
<dbReference type="InterPro" id="IPR000683">
    <property type="entry name" value="Gfo/Idh/MocA-like_OxRdtase_N"/>
</dbReference>
<keyword evidence="7" id="KW-1185">Reference proteome</keyword>
<dbReference type="InterPro" id="IPR055170">
    <property type="entry name" value="GFO_IDH_MocA-like_dom"/>
</dbReference>
<keyword evidence="3" id="KW-0812">Transmembrane</keyword>
<dbReference type="InterPro" id="IPR050984">
    <property type="entry name" value="Gfo/Idh/MocA_domain"/>
</dbReference>
<comment type="caution">
    <text evidence="6">The sequence shown here is derived from an EMBL/GenBank/DDBJ whole genome shotgun (WGS) entry which is preliminary data.</text>
</comment>
<evidence type="ECO:0000256" key="2">
    <source>
        <dbReference type="ARBA" id="ARBA00023002"/>
    </source>
</evidence>
<dbReference type="GO" id="GO:0016491">
    <property type="term" value="F:oxidoreductase activity"/>
    <property type="evidence" value="ECO:0007669"/>
    <property type="project" value="UniProtKB-KW"/>
</dbReference>
<name>A0A3E0ELC2_9FLAO</name>